<evidence type="ECO:0000256" key="7">
    <source>
        <dbReference type="ARBA" id="ARBA00023239"/>
    </source>
</evidence>
<keyword evidence="2 8" id="KW-0645">Protease</keyword>
<evidence type="ECO:0000313" key="9">
    <source>
        <dbReference type="EMBL" id="GLR14649.1"/>
    </source>
</evidence>
<dbReference type="Proteomes" id="UP001156706">
    <property type="component" value="Unassembled WGS sequence"/>
</dbReference>
<dbReference type="PANTHER" id="PTHR13604:SF0">
    <property type="entry name" value="ABASIC SITE PROCESSING PROTEIN HMCES"/>
    <property type="match status" value="1"/>
</dbReference>
<dbReference type="RefSeq" id="WP_284197720.1">
    <property type="nucleotide sequence ID" value="NZ_BSOG01000005.1"/>
</dbReference>
<dbReference type="PANTHER" id="PTHR13604">
    <property type="entry name" value="DC12-RELATED"/>
    <property type="match status" value="1"/>
</dbReference>
<sequence>MCTNFRPVAPKRLTDEFEVIPPDEDWVEEVYPSYAAPIIRLSQASARLRECLAASFGLIPAWASDRHIGRHTYNARTETVGEKPSFRHAWHKRQFCLVPMQCFYEPGYHSGRAQRWRLQHRDGNSFAVAGIWDRWRRDGQDLLSFSLLTINADGHPLMGQFHRPNDEKRALVVIPPAQYDTWLQADSETARSFLSLMPLAGFEAEAAPLQPQTLSLF</sequence>
<dbReference type="InterPro" id="IPR036590">
    <property type="entry name" value="SRAP-like"/>
</dbReference>
<evidence type="ECO:0000256" key="3">
    <source>
        <dbReference type="ARBA" id="ARBA00022763"/>
    </source>
</evidence>
<accession>A0ABQ5YJ44</accession>
<dbReference type="Gene3D" id="3.90.1680.10">
    <property type="entry name" value="SOS response associated peptidase-like"/>
    <property type="match status" value="1"/>
</dbReference>
<keyword evidence="4 8" id="KW-0378">Hydrolase</keyword>
<dbReference type="SUPFAM" id="SSF143081">
    <property type="entry name" value="BB1717-like"/>
    <property type="match status" value="1"/>
</dbReference>
<gene>
    <name evidence="9" type="ORF">GCM10007907_34390</name>
</gene>
<keyword evidence="10" id="KW-1185">Reference proteome</keyword>
<proteinExistence type="inferred from homology"/>
<evidence type="ECO:0000256" key="2">
    <source>
        <dbReference type="ARBA" id="ARBA00022670"/>
    </source>
</evidence>
<evidence type="ECO:0000256" key="1">
    <source>
        <dbReference type="ARBA" id="ARBA00008136"/>
    </source>
</evidence>
<keyword evidence="7" id="KW-0456">Lyase</keyword>
<dbReference type="EMBL" id="BSOG01000005">
    <property type="protein sequence ID" value="GLR14649.1"/>
    <property type="molecule type" value="Genomic_DNA"/>
</dbReference>
<keyword evidence="5" id="KW-0190">Covalent protein-DNA linkage</keyword>
<organism evidence="9 10">
    <name type="scientific">Chitinimonas prasina</name>
    <dbReference type="NCBI Taxonomy" id="1434937"/>
    <lineage>
        <taxon>Bacteria</taxon>
        <taxon>Pseudomonadati</taxon>
        <taxon>Pseudomonadota</taxon>
        <taxon>Betaproteobacteria</taxon>
        <taxon>Neisseriales</taxon>
        <taxon>Chitinibacteraceae</taxon>
        <taxon>Chitinimonas</taxon>
    </lineage>
</organism>
<name>A0ABQ5YJ44_9NEIS</name>
<dbReference type="InterPro" id="IPR003738">
    <property type="entry name" value="SRAP"/>
</dbReference>
<keyword evidence="3" id="KW-0227">DNA damage</keyword>
<reference evidence="10" key="1">
    <citation type="journal article" date="2019" name="Int. J. Syst. Evol. Microbiol.">
        <title>The Global Catalogue of Microorganisms (GCM) 10K type strain sequencing project: providing services to taxonomists for standard genome sequencing and annotation.</title>
        <authorList>
            <consortium name="The Broad Institute Genomics Platform"/>
            <consortium name="The Broad Institute Genome Sequencing Center for Infectious Disease"/>
            <person name="Wu L."/>
            <person name="Ma J."/>
        </authorList>
    </citation>
    <scope>NUCLEOTIDE SEQUENCE [LARGE SCALE GENOMIC DNA]</scope>
    <source>
        <strain evidence="10">NBRC 110044</strain>
    </source>
</reference>
<comment type="caution">
    <text evidence="9">The sequence shown here is derived from an EMBL/GenBank/DDBJ whole genome shotgun (WGS) entry which is preliminary data.</text>
</comment>
<dbReference type="EC" id="3.4.-.-" evidence="8"/>
<evidence type="ECO:0000313" key="10">
    <source>
        <dbReference type="Proteomes" id="UP001156706"/>
    </source>
</evidence>
<evidence type="ECO:0000256" key="6">
    <source>
        <dbReference type="ARBA" id="ARBA00023125"/>
    </source>
</evidence>
<keyword evidence="6" id="KW-0238">DNA-binding</keyword>
<evidence type="ECO:0000256" key="4">
    <source>
        <dbReference type="ARBA" id="ARBA00022801"/>
    </source>
</evidence>
<evidence type="ECO:0000256" key="5">
    <source>
        <dbReference type="ARBA" id="ARBA00023124"/>
    </source>
</evidence>
<protein>
    <recommendedName>
        <fullName evidence="8">Abasic site processing protein</fullName>
        <ecNumber evidence="8">3.4.-.-</ecNumber>
    </recommendedName>
</protein>
<dbReference type="Pfam" id="PF02586">
    <property type="entry name" value="SRAP"/>
    <property type="match status" value="1"/>
</dbReference>
<comment type="similarity">
    <text evidence="1 8">Belongs to the SOS response-associated peptidase family.</text>
</comment>
<evidence type="ECO:0000256" key="8">
    <source>
        <dbReference type="RuleBase" id="RU364100"/>
    </source>
</evidence>